<keyword evidence="3" id="KW-0539">Nucleus</keyword>
<dbReference type="PROSITE" id="PS50102">
    <property type="entry name" value="RRM"/>
    <property type="match status" value="2"/>
</dbReference>
<evidence type="ECO:0000256" key="4">
    <source>
        <dbReference type="SAM" id="MobiDB-lite"/>
    </source>
</evidence>
<dbReference type="GO" id="GO:0003723">
    <property type="term" value="F:RNA binding"/>
    <property type="evidence" value="ECO:0007669"/>
    <property type="project" value="UniProtKB-UniRule"/>
</dbReference>
<feature type="compositionally biased region" description="Low complexity" evidence="4">
    <location>
        <begin position="162"/>
        <end position="180"/>
    </location>
</feature>
<dbReference type="PANTHER" id="PTHR23189">
    <property type="entry name" value="RNA RECOGNITION MOTIF-CONTAINING"/>
    <property type="match status" value="1"/>
</dbReference>
<dbReference type="InterPro" id="IPR000504">
    <property type="entry name" value="RRM_dom"/>
</dbReference>
<dbReference type="InterPro" id="IPR017923">
    <property type="entry name" value="TFIIS_N"/>
</dbReference>
<evidence type="ECO:0000259" key="5">
    <source>
        <dbReference type="PROSITE" id="PS50102"/>
    </source>
</evidence>
<dbReference type="SUPFAM" id="SSF47676">
    <property type="entry name" value="Conserved domain common to transcription factors TFIIS, elongin A, CRSP70"/>
    <property type="match status" value="1"/>
</dbReference>
<dbReference type="GO" id="GO:0005634">
    <property type="term" value="C:nucleus"/>
    <property type="evidence" value="ECO:0007669"/>
    <property type="project" value="UniProtKB-SubCell"/>
</dbReference>
<dbReference type="InParanoid" id="A0A1Z5JYN5"/>
<dbReference type="InterPro" id="IPR035979">
    <property type="entry name" value="RBD_domain_sf"/>
</dbReference>
<keyword evidence="1 2" id="KW-0694">RNA-binding</keyword>
<feature type="domain" description="TFIIS N-terminal" evidence="6">
    <location>
        <begin position="47"/>
        <end position="129"/>
    </location>
</feature>
<dbReference type="Gene3D" id="1.20.930.10">
    <property type="entry name" value="Conserved domain common to transcription factors TFIIS, elongin A, CRSP70"/>
    <property type="match status" value="1"/>
</dbReference>
<feature type="region of interest" description="Disordered" evidence="4">
    <location>
        <begin position="136"/>
        <end position="209"/>
    </location>
</feature>
<dbReference type="SMART" id="SM00360">
    <property type="entry name" value="RRM"/>
    <property type="match status" value="2"/>
</dbReference>
<keyword evidence="8" id="KW-1185">Reference proteome</keyword>
<sequence>MEKIGPDSDEQKKNRMIQRRTILLAVVAGTPADSPTLSRIIDEGYLSAVKIWLDDVLQNSVGSVDFLLHLLTCIVNLPVTKNAVKESGMGKAIGTIEKHPMCKGSPNEAAISKRVQDIKEAWNASVKARKAIESTSEVSITSNKRANEEINDSQLSSKKPKVSSTGKKSSSFSTLLKKVSGPPKDESAGDKGDEEDEKKPVKKSTKRVKWSDHFGGDLSVSKVVEGGEVVQIDNDTSVSWSDRKMRDRLREKELLATARKAKLMDDDEDNFNLDSRVASTMVQTTEWRVPNLLPERPDVAPANLVSQEVTTQNLRMQTVLAAMYSSENEVPPRPSPLTEVEQALDMTSQSSAIIQEIPFFIPEPVAPAPEPAPAPAYQPLSVPAFDPNQGYQSFVAAQPTGATPEFVQALGLPLFLVGQNVQALQTLASSPGLLTNFVDASGAYDQARLLGLVQTLSVTNGSQPTPSLSYGTPSAMYGAPAPVAQYGQQQSYASQPRGAPRGNSEGNLHVSGYGPSTTEAEIIELFSPYVQVDQVVMKGTFSFVNTSDPLNAQRAKEALAGTLLGGMPIRINPAQRKNTTTYGSSTVAPGSSFSSAPSNGIYGQGAVGSVPAIHVNNPVSDPGSLGQINVDLARDDRGNPATKNLFVAGYGPNTQEQEIRDIFGQYVHVIGVVSKGSFTFVNTTDREAAVRARQALSGTMLNGGVLRINFAKETGRLGTSFDLTYGKAGGPNAQVQMNSNAGQSYYGRGY</sequence>
<comment type="subcellular location">
    <subcellularLocation>
        <location evidence="3">Nucleus</location>
    </subcellularLocation>
</comment>
<feature type="domain" description="RRM" evidence="5">
    <location>
        <begin position="506"/>
        <end position="576"/>
    </location>
</feature>
<evidence type="ECO:0000313" key="7">
    <source>
        <dbReference type="EMBL" id="GAX18996.1"/>
    </source>
</evidence>
<comment type="caution">
    <text evidence="7">The sequence shown here is derived from an EMBL/GenBank/DDBJ whole genome shotgun (WGS) entry which is preliminary data.</text>
</comment>
<reference evidence="7 8" key="1">
    <citation type="journal article" date="2015" name="Plant Cell">
        <title>Oil accumulation by the oleaginous diatom Fistulifera solaris as revealed by the genome and transcriptome.</title>
        <authorList>
            <person name="Tanaka T."/>
            <person name="Maeda Y."/>
            <person name="Veluchamy A."/>
            <person name="Tanaka M."/>
            <person name="Abida H."/>
            <person name="Marechal E."/>
            <person name="Bowler C."/>
            <person name="Muto M."/>
            <person name="Sunaga Y."/>
            <person name="Tanaka M."/>
            <person name="Yoshino T."/>
            <person name="Taniguchi T."/>
            <person name="Fukuda Y."/>
            <person name="Nemoto M."/>
            <person name="Matsumoto M."/>
            <person name="Wong P.S."/>
            <person name="Aburatani S."/>
            <person name="Fujibuchi W."/>
        </authorList>
    </citation>
    <scope>NUCLEOTIDE SEQUENCE [LARGE SCALE GENOMIC DNA]</scope>
    <source>
        <strain evidence="7 8">JPCC DA0580</strain>
    </source>
</reference>
<dbReference type="InterPro" id="IPR035441">
    <property type="entry name" value="TFIIS/LEDGF_dom_sf"/>
</dbReference>
<proteinExistence type="predicted"/>
<dbReference type="PROSITE" id="PS51319">
    <property type="entry name" value="TFIIS_N"/>
    <property type="match status" value="1"/>
</dbReference>
<evidence type="ECO:0000256" key="2">
    <source>
        <dbReference type="PROSITE-ProRule" id="PRU00176"/>
    </source>
</evidence>
<organism evidence="7 8">
    <name type="scientific">Fistulifera solaris</name>
    <name type="common">Oleaginous diatom</name>
    <dbReference type="NCBI Taxonomy" id="1519565"/>
    <lineage>
        <taxon>Eukaryota</taxon>
        <taxon>Sar</taxon>
        <taxon>Stramenopiles</taxon>
        <taxon>Ochrophyta</taxon>
        <taxon>Bacillariophyta</taxon>
        <taxon>Bacillariophyceae</taxon>
        <taxon>Bacillariophycidae</taxon>
        <taxon>Naviculales</taxon>
        <taxon>Naviculaceae</taxon>
        <taxon>Fistulifera</taxon>
    </lineage>
</organism>
<dbReference type="InterPro" id="IPR012677">
    <property type="entry name" value="Nucleotide-bd_a/b_plait_sf"/>
</dbReference>
<accession>A0A1Z5JYN5</accession>
<dbReference type="Pfam" id="PF00076">
    <property type="entry name" value="RRM_1"/>
    <property type="match status" value="1"/>
</dbReference>
<evidence type="ECO:0000256" key="3">
    <source>
        <dbReference type="PROSITE-ProRule" id="PRU00649"/>
    </source>
</evidence>
<name>A0A1Z5JYN5_FISSO</name>
<feature type="domain" description="RRM" evidence="5">
    <location>
        <begin position="643"/>
        <end position="713"/>
    </location>
</feature>
<dbReference type="Proteomes" id="UP000198406">
    <property type="component" value="Unassembled WGS sequence"/>
</dbReference>
<evidence type="ECO:0008006" key="9">
    <source>
        <dbReference type="Google" id="ProtNLM"/>
    </source>
</evidence>
<evidence type="ECO:0000259" key="6">
    <source>
        <dbReference type="PROSITE" id="PS51319"/>
    </source>
</evidence>
<gene>
    <name evidence="7" type="ORF">FisN_8Hh217</name>
</gene>
<dbReference type="SUPFAM" id="SSF54928">
    <property type="entry name" value="RNA-binding domain, RBD"/>
    <property type="match status" value="1"/>
</dbReference>
<dbReference type="OrthoDB" id="46684at2759"/>
<dbReference type="EMBL" id="BDSP01000133">
    <property type="protein sequence ID" value="GAX18996.1"/>
    <property type="molecule type" value="Genomic_DNA"/>
</dbReference>
<evidence type="ECO:0000256" key="1">
    <source>
        <dbReference type="ARBA" id="ARBA00022884"/>
    </source>
</evidence>
<dbReference type="AlphaFoldDB" id="A0A1Z5JYN5"/>
<evidence type="ECO:0000313" key="8">
    <source>
        <dbReference type="Proteomes" id="UP000198406"/>
    </source>
</evidence>
<dbReference type="Gene3D" id="3.30.70.330">
    <property type="match status" value="2"/>
</dbReference>
<protein>
    <recommendedName>
        <fullName evidence="9">RRM domain-containing protein</fullName>
    </recommendedName>
</protein>